<dbReference type="InterPro" id="IPR036761">
    <property type="entry name" value="TTHA0802/YceI-like_sf"/>
</dbReference>
<sequence length="263" mass="29283">MTKYYLLLVAFGIVTSLAFVEYKSPTNTEAHLKTYGSTSILEISSETKKYMDISEAMAILEPKKITFDIPKPLVLATLHTPAFEKESVVLPTDFFMKSVKATIKGTSTLHDWESDVTIIEGQGSFQLKDNMLASIKDAEIKIPVKGIISREGKKMDAKTYETFKSDKYPYIKYSFNNAEVKMNKSHVVSMETIGKLSMAGVSKSVPISAYGKLLPNGDLQLNVSKTINMTDFNMEPPVMFLGTIKVGDEITVIFDFVLSKINN</sequence>
<dbReference type="AlphaFoldDB" id="A0A5C6YWS9"/>
<dbReference type="Pfam" id="PF04264">
    <property type="entry name" value="YceI"/>
    <property type="match status" value="1"/>
</dbReference>
<accession>A0A5C6YWS9</accession>
<gene>
    <name evidence="2" type="ORF">ESU54_13775</name>
</gene>
<dbReference type="Gene3D" id="2.40.128.110">
    <property type="entry name" value="Lipid/polyisoprenoid-binding, YceI-like"/>
    <property type="match status" value="1"/>
</dbReference>
<dbReference type="InterPro" id="IPR007372">
    <property type="entry name" value="Lipid/polyisoprenoid-bd_YceI"/>
</dbReference>
<dbReference type="OrthoDB" id="9794147at2"/>
<dbReference type="RefSeq" id="WP_111844801.1">
    <property type="nucleotide sequence ID" value="NZ_UEGI01000009.1"/>
</dbReference>
<evidence type="ECO:0000313" key="2">
    <source>
        <dbReference type="EMBL" id="TXD72118.1"/>
    </source>
</evidence>
<keyword evidence="3" id="KW-1185">Reference proteome</keyword>
<comment type="caution">
    <text evidence="2">The sequence shown here is derived from an EMBL/GenBank/DDBJ whole genome shotgun (WGS) entry which is preliminary data.</text>
</comment>
<organism evidence="2 3">
    <name type="scientific">Aequorivita antarctica</name>
    <dbReference type="NCBI Taxonomy" id="153266"/>
    <lineage>
        <taxon>Bacteria</taxon>
        <taxon>Pseudomonadati</taxon>
        <taxon>Bacteroidota</taxon>
        <taxon>Flavobacteriia</taxon>
        <taxon>Flavobacteriales</taxon>
        <taxon>Flavobacteriaceae</taxon>
        <taxon>Aequorivita</taxon>
    </lineage>
</organism>
<name>A0A5C6YWS9_9FLAO</name>
<feature type="domain" description="Lipid/polyisoprenoid-binding YceI-like" evidence="1">
    <location>
        <begin position="121"/>
        <end position="257"/>
    </location>
</feature>
<evidence type="ECO:0000259" key="1">
    <source>
        <dbReference type="Pfam" id="PF04264"/>
    </source>
</evidence>
<proteinExistence type="predicted"/>
<dbReference type="EMBL" id="VORT01000010">
    <property type="protein sequence ID" value="TXD72118.1"/>
    <property type="molecule type" value="Genomic_DNA"/>
</dbReference>
<protein>
    <submittedName>
        <fullName evidence="2">YceI family protein</fullName>
    </submittedName>
</protein>
<dbReference type="SUPFAM" id="SSF101874">
    <property type="entry name" value="YceI-like"/>
    <property type="match status" value="1"/>
</dbReference>
<dbReference type="Proteomes" id="UP000321497">
    <property type="component" value="Unassembled WGS sequence"/>
</dbReference>
<evidence type="ECO:0000313" key="3">
    <source>
        <dbReference type="Proteomes" id="UP000321497"/>
    </source>
</evidence>
<reference evidence="2 3" key="1">
    <citation type="submission" date="2019-08" db="EMBL/GenBank/DDBJ databases">
        <title>Genome of Aequorivita antarctica SW49 (type strain).</title>
        <authorList>
            <person name="Bowman J.P."/>
        </authorList>
    </citation>
    <scope>NUCLEOTIDE SEQUENCE [LARGE SCALE GENOMIC DNA]</scope>
    <source>
        <strain evidence="2 3">SW49</strain>
    </source>
</reference>